<protein>
    <submittedName>
        <fullName evidence="2">Uncharacterized protein</fullName>
    </submittedName>
</protein>
<keyword evidence="1" id="KW-0472">Membrane</keyword>
<dbReference type="EMBL" id="JAGIOF010000001">
    <property type="protein sequence ID" value="MBP2386827.1"/>
    <property type="molecule type" value="Genomic_DNA"/>
</dbReference>
<keyword evidence="1" id="KW-0812">Transmembrane</keyword>
<reference evidence="2 3" key="1">
    <citation type="submission" date="2021-03" db="EMBL/GenBank/DDBJ databases">
        <title>Sequencing the genomes of 1000 actinobacteria strains.</title>
        <authorList>
            <person name="Klenk H.-P."/>
        </authorList>
    </citation>
    <scope>NUCLEOTIDE SEQUENCE [LARGE SCALE GENOMIC DNA]</scope>
    <source>
        <strain evidence="2 3">DSM 15797</strain>
    </source>
</reference>
<dbReference type="RefSeq" id="WP_209998207.1">
    <property type="nucleotide sequence ID" value="NZ_BAAAJY010000010.1"/>
</dbReference>
<organism evidence="2 3">
    <name type="scientific">Paeniglutamicibacter kerguelensis</name>
    <dbReference type="NCBI Taxonomy" id="254788"/>
    <lineage>
        <taxon>Bacteria</taxon>
        <taxon>Bacillati</taxon>
        <taxon>Actinomycetota</taxon>
        <taxon>Actinomycetes</taxon>
        <taxon>Micrococcales</taxon>
        <taxon>Micrococcaceae</taxon>
        <taxon>Paeniglutamicibacter</taxon>
    </lineage>
</organism>
<name>A0ABS4XEB7_9MICC</name>
<keyword evidence="1" id="KW-1133">Transmembrane helix</keyword>
<proteinExistence type="predicted"/>
<evidence type="ECO:0000313" key="2">
    <source>
        <dbReference type="EMBL" id="MBP2386827.1"/>
    </source>
</evidence>
<comment type="caution">
    <text evidence="2">The sequence shown here is derived from an EMBL/GenBank/DDBJ whole genome shotgun (WGS) entry which is preliminary data.</text>
</comment>
<evidence type="ECO:0000256" key="1">
    <source>
        <dbReference type="SAM" id="Phobius"/>
    </source>
</evidence>
<keyword evidence="3" id="KW-1185">Reference proteome</keyword>
<feature type="transmembrane region" description="Helical" evidence="1">
    <location>
        <begin position="16"/>
        <end position="38"/>
    </location>
</feature>
<accession>A0ABS4XEB7</accession>
<evidence type="ECO:0000313" key="3">
    <source>
        <dbReference type="Proteomes" id="UP001296993"/>
    </source>
</evidence>
<gene>
    <name evidence="2" type="ORF">JOF47_002338</name>
</gene>
<sequence>MLAEGCLFWIMELPRAIRWTVACLTIAAAVFAGNAITVSGNQNRQHYRELVASEPHFSATWYQGDWWPRSGREQWVEIRGQREELAIQLEGDPLPAQGDQIKVVRDPADHRILVPVDFEAGPWNSA</sequence>
<dbReference type="Proteomes" id="UP001296993">
    <property type="component" value="Unassembled WGS sequence"/>
</dbReference>